<keyword evidence="9 12" id="KW-0511">Multifunctional enzyme</keyword>
<evidence type="ECO:0000256" key="2">
    <source>
        <dbReference type="ARBA" id="ARBA00003753"/>
    </source>
</evidence>
<dbReference type="Gene3D" id="3.40.50.620">
    <property type="entry name" value="HUPs"/>
    <property type="match status" value="1"/>
</dbReference>
<name>A0A3D8IPX9_9HELI</name>
<comment type="caution">
    <text evidence="15">The sequence shown here is derived from an EMBL/GenBank/DDBJ whole genome shotgun (WGS) entry which is preliminary data.</text>
</comment>
<evidence type="ECO:0000256" key="8">
    <source>
        <dbReference type="ARBA" id="ARBA00022840"/>
    </source>
</evidence>
<evidence type="ECO:0000256" key="11">
    <source>
        <dbReference type="ARBA" id="ARBA00047428"/>
    </source>
</evidence>
<dbReference type="GO" id="GO:0005829">
    <property type="term" value="C:cytosol"/>
    <property type="evidence" value="ECO:0007669"/>
    <property type="project" value="TreeGrafter"/>
</dbReference>
<comment type="subunit">
    <text evidence="12">Homodimer.</text>
</comment>
<dbReference type="InterPro" id="IPR014729">
    <property type="entry name" value="Rossmann-like_a/b/a_fold"/>
</dbReference>
<dbReference type="NCBIfam" id="TIGR00125">
    <property type="entry name" value="cyt_tran_rel"/>
    <property type="match status" value="1"/>
</dbReference>
<dbReference type="GO" id="GO:0097171">
    <property type="term" value="P:ADP-L-glycero-beta-D-manno-heptose biosynthetic process"/>
    <property type="evidence" value="ECO:0007669"/>
    <property type="project" value="UniProtKB-UniPathway"/>
</dbReference>
<dbReference type="Gene3D" id="3.40.1190.20">
    <property type="match status" value="1"/>
</dbReference>
<evidence type="ECO:0000256" key="1">
    <source>
        <dbReference type="ARBA" id="ARBA00002319"/>
    </source>
</evidence>
<keyword evidence="8 12" id="KW-0067">ATP-binding</keyword>
<protein>
    <recommendedName>
        <fullName evidence="12">Bifunctional protein HldE</fullName>
    </recommendedName>
    <domain>
        <recommendedName>
            <fullName evidence="12">D-beta-D-heptose 7-phosphate kinase</fullName>
            <ecNumber evidence="12">2.7.1.167</ecNumber>
        </recommendedName>
        <alternativeName>
            <fullName evidence="12">D-beta-D-heptose 7-phosphotransferase</fullName>
        </alternativeName>
        <alternativeName>
            <fullName evidence="12">D-glycero-beta-D-manno-heptose-7-phosphate kinase</fullName>
        </alternativeName>
    </domain>
    <domain>
        <recommendedName>
            <fullName evidence="12">D-beta-D-heptose 1-phosphate adenylyltransferase</fullName>
            <ecNumber evidence="12">2.7.7.70</ecNumber>
        </recommendedName>
        <alternativeName>
            <fullName evidence="12">D-glycero-beta-D-manno-heptose 1-phosphate adenylyltransferase</fullName>
        </alternativeName>
    </domain>
</protein>
<evidence type="ECO:0000256" key="7">
    <source>
        <dbReference type="ARBA" id="ARBA00022777"/>
    </source>
</evidence>
<dbReference type="SUPFAM" id="SSF52374">
    <property type="entry name" value="Nucleotidylyl transferase"/>
    <property type="match status" value="1"/>
</dbReference>
<evidence type="ECO:0000259" key="14">
    <source>
        <dbReference type="Pfam" id="PF01467"/>
    </source>
</evidence>
<keyword evidence="4 12" id="KW-0808">Transferase</keyword>
<dbReference type="EC" id="2.7.1.167" evidence="12"/>
<evidence type="ECO:0000259" key="13">
    <source>
        <dbReference type="Pfam" id="PF00294"/>
    </source>
</evidence>
<feature type="region of interest" description="Ribokinase" evidence="12">
    <location>
        <begin position="1"/>
        <end position="321"/>
    </location>
</feature>
<dbReference type="NCBIfam" id="TIGR02199">
    <property type="entry name" value="rfaE_dom_II"/>
    <property type="match status" value="1"/>
</dbReference>
<proteinExistence type="inferred from homology"/>
<evidence type="ECO:0000256" key="4">
    <source>
        <dbReference type="ARBA" id="ARBA00022679"/>
    </source>
</evidence>
<feature type="binding site" evidence="12">
    <location>
        <begin position="198"/>
        <end position="201"/>
    </location>
    <ligand>
        <name>ATP</name>
        <dbReference type="ChEBI" id="CHEBI:30616"/>
    </ligand>
</feature>
<sequence>MFGLEQKSPKILVIGDLMIDHYIWGDCNRISPEAPVQVVEVKSESNRLGGACNVANNLLALGAQVYVCGVVGDDADGRWLVGALQDLGADIAYIFVDSNRPSTKKSRVVISNQQVLRVDRESRARVDSKLLQKIYENLNTLITQVDCVIISDYDKGLLSDTFTQEIISLARSERKFVLCDPKGCDYSKYKGATLLTPNKKEATLATGIEISDDETLLQAAKKLKEMCALEISLITLSEDGIGIFDDCVCKKIPTFAQEVYDVTGAGDTVIAALGFGLSAGLDIYKASEFANSAAAVVVAKVGSASATHIEIDRYIHTHGQDVGGGKLLDKIQMRDMIESLRHNNQKVRIVFTNGCFDILHRGHVQYLKQARALGDILIVGLNSDDSITRLKGEGRPINTQEDRAFLLSGLECVDYVVIFDEDTPRDLIAFLAPDVLVKGADYEGKEIAGSEFVKDVRLIDFVEGKSSTNIIEKIRSM</sequence>
<dbReference type="InterPro" id="IPR004821">
    <property type="entry name" value="Cyt_trans-like"/>
</dbReference>
<dbReference type="InterPro" id="IPR029056">
    <property type="entry name" value="Ribokinase-like"/>
</dbReference>
<evidence type="ECO:0000256" key="9">
    <source>
        <dbReference type="ARBA" id="ARBA00023268"/>
    </source>
</evidence>
<comment type="function">
    <text evidence="1 12">Catalyzes the phosphorylation of D-glycero-D-manno-heptose 7-phosphate at the C-1 position to selectively form D-glycero-beta-D-manno-heptose-1,7-bisphosphate.</text>
</comment>
<comment type="catalytic activity">
    <reaction evidence="12">
        <text>D-glycero-beta-D-manno-heptose 7-phosphate + ATP = D-glycero-beta-D-manno-heptose 1,7-bisphosphate + ADP + H(+)</text>
        <dbReference type="Rhea" id="RHEA:27473"/>
        <dbReference type="ChEBI" id="CHEBI:15378"/>
        <dbReference type="ChEBI" id="CHEBI:30616"/>
        <dbReference type="ChEBI" id="CHEBI:60204"/>
        <dbReference type="ChEBI" id="CHEBI:60208"/>
        <dbReference type="ChEBI" id="CHEBI:456216"/>
        <dbReference type="EC" id="2.7.1.167"/>
    </reaction>
</comment>
<feature type="active site" evidence="12">
    <location>
        <position position="267"/>
    </location>
</feature>
<dbReference type="Pfam" id="PF00294">
    <property type="entry name" value="PfkB"/>
    <property type="match status" value="1"/>
</dbReference>
<dbReference type="RefSeq" id="WP_115571027.1">
    <property type="nucleotide sequence ID" value="NZ_NXLT01000003.1"/>
</dbReference>
<dbReference type="PROSITE" id="PS00583">
    <property type="entry name" value="PFKB_KINASES_1"/>
    <property type="match status" value="1"/>
</dbReference>
<dbReference type="GO" id="GO:0005524">
    <property type="term" value="F:ATP binding"/>
    <property type="evidence" value="ECO:0007669"/>
    <property type="project" value="UniProtKB-UniRule"/>
</dbReference>
<feature type="domain" description="Carbohydrate kinase PfkB" evidence="13">
    <location>
        <begin position="10"/>
        <end position="306"/>
    </location>
</feature>
<dbReference type="AlphaFoldDB" id="A0A3D8IPX9"/>
<dbReference type="GO" id="GO:0016773">
    <property type="term" value="F:phosphotransferase activity, alcohol group as acceptor"/>
    <property type="evidence" value="ECO:0007669"/>
    <property type="project" value="InterPro"/>
</dbReference>
<evidence type="ECO:0000256" key="3">
    <source>
        <dbReference type="ARBA" id="ARBA00004713"/>
    </source>
</evidence>
<dbReference type="CDD" id="cd01172">
    <property type="entry name" value="RfaE_like"/>
    <property type="match status" value="1"/>
</dbReference>
<dbReference type="InterPro" id="IPR011611">
    <property type="entry name" value="PfkB_dom"/>
</dbReference>
<keyword evidence="5 12" id="KW-0548">Nucleotidyltransferase</keyword>
<dbReference type="OrthoDB" id="9802794at2"/>
<dbReference type="InterPro" id="IPR011914">
    <property type="entry name" value="RfaE_dom_II"/>
</dbReference>
<keyword evidence="6 12" id="KW-0547">Nucleotide-binding</keyword>
<dbReference type="EC" id="2.7.7.70" evidence="12"/>
<comment type="catalytic activity">
    <reaction evidence="11 12">
        <text>D-glycero-beta-D-manno-heptose 1-phosphate + ATP + H(+) = ADP-D-glycero-beta-D-manno-heptose + diphosphate</text>
        <dbReference type="Rhea" id="RHEA:27465"/>
        <dbReference type="ChEBI" id="CHEBI:15378"/>
        <dbReference type="ChEBI" id="CHEBI:30616"/>
        <dbReference type="ChEBI" id="CHEBI:33019"/>
        <dbReference type="ChEBI" id="CHEBI:59967"/>
        <dbReference type="ChEBI" id="CHEBI:61593"/>
        <dbReference type="EC" id="2.7.7.70"/>
    </reaction>
</comment>
<comment type="pathway">
    <text evidence="12">Nucleotide-sugar biosynthesis; ADP-L-glycero-beta-D-manno-heptose biosynthesis; ADP-L-glycero-beta-D-manno-heptose from D-glycero-beta-D-manno-heptose 7-phosphate: step 3/4.</text>
</comment>
<dbReference type="Pfam" id="PF01467">
    <property type="entry name" value="CTP_transf_like"/>
    <property type="match status" value="1"/>
</dbReference>
<dbReference type="UniPathway" id="UPA00958"/>
<dbReference type="NCBIfam" id="TIGR02198">
    <property type="entry name" value="rfaE_dom_I"/>
    <property type="match status" value="1"/>
</dbReference>
<dbReference type="InterPro" id="IPR023030">
    <property type="entry name" value="Bifunc_HldE"/>
</dbReference>
<comment type="pathway">
    <text evidence="3">Bacterial outer membrane biogenesis; LPS core biosynthesis.</text>
</comment>
<evidence type="ECO:0000256" key="6">
    <source>
        <dbReference type="ARBA" id="ARBA00022741"/>
    </source>
</evidence>
<dbReference type="GO" id="GO:0033785">
    <property type="term" value="F:heptose 7-phosphate kinase activity"/>
    <property type="evidence" value="ECO:0007669"/>
    <property type="project" value="UniProtKB-UniRule"/>
</dbReference>
<dbReference type="HAMAP" id="MF_01603">
    <property type="entry name" value="HldE"/>
    <property type="match status" value="1"/>
</dbReference>
<organism evidence="15 16">
    <name type="scientific">Helicobacter equorum</name>
    <dbReference type="NCBI Taxonomy" id="361872"/>
    <lineage>
        <taxon>Bacteria</taxon>
        <taxon>Pseudomonadati</taxon>
        <taxon>Campylobacterota</taxon>
        <taxon>Epsilonproteobacteria</taxon>
        <taxon>Campylobacterales</taxon>
        <taxon>Helicobacteraceae</taxon>
        <taxon>Helicobacter</taxon>
    </lineage>
</organism>
<evidence type="ECO:0000313" key="16">
    <source>
        <dbReference type="Proteomes" id="UP000256514"/>
    </source>
</evidence>
<dbReference type="UniPathway" id="UPA00356">
    <property type="reaction ID" value="UER00437"/>
</dbReference>
<dbReference type="GO" id="GO:0009244">
    <property type="term" value="P:lipopolysaccharide core region biosynthetic process"/>
    <property type="evidence" value="ECO:0007669"/>
    <property type="project" value="UniProtKB-UniPathway"/>
</dbReference>
<feature type="region of interest" description="Cytidylyltransferase" evidence="12">
    <location>
        <begin position="351"/>
        <end position="477"/>
    </location>
</feature>
<evidence type="ECO:0000256" key="12">
    <source>
        <dbReference type="HAMAP-Rule" id="MF_01603"/>
    </source>
</evidence>
<reference evidence="15 16" key="1">
    <citation type="submission" date="2018-04" db="EMBL/GenBank/DDBJ databases">
        <title>Novel Campyloabacter and Helicobacter Species and Strains.</title>
        <authorList>
            <person name="Mannion A.J."/>
            <person name="Shen Z."/>
            <person name="Fox J.G."/>
        </authorList>
    </citation>
    <scope>NUCLEOTIDE SEQUENCE [LARGE SCALE GENOMIC DNA]</scope>
    <source>
        <strain evidence="15 16">MIT 12-6600</strain>
    </source>
</reference>
<evidence type="ECO:0000313" key="15">
    <source>
        <dbReference type="EMBL" id="RDU67309.1"/>
    </source>
</evidence>
<dbReference type="Proteomes" id="UP000256514">
    <property type="component" value="Unassembled WGS sequence"/>
</dbReference>
<evidence type="ECO:0000256" key="10">
    <source>
        <dbReference type="ARBA" id="ARBA00023277"/>
    </source>
</evidence>
<dbReference type="EMBL" id="NXLT01000003">
    <property type="protein sequence ID" value="RDU67309.1"/>
    <property type="molecule type" value="Genomic_DNA"/>
</dbReference>
<keyword evidence="10 12" id="KW-0119">Carbohydrate metabolism</keyword>
<accession>A0A3D8IPX9</accession>
<gene>
    <name evidence="12" type="primary">hldE</name>
    <name evidence="15" type="ORF">CQA54_04870</name>
</gene>
<feature type="domain" description="Cytidyltransferase-like" evidence="14">
    <location>
        <begin position="351"/>
        <end position="442"/>
    </location>
</feature>
<comment type="similarity">
    <text evidence="12">In the C-terminal section; belongs to the cytidylyltransferase family.</text>
</comment>
<keyword evidence="7 12" id="KW-0418">Kinase</keyword>
<dbReference type="PANTHER" id="PTHR46969">
    <property type="entry name" value="BIFUNCTIONAL PROTEIN HLDE"/>
    <property type="match status" value="1"/>
</dbReference>
<dbReference type="GO" id="GO:0033786">
    <property type="term" value="F:heptose-1-phosphate adenylyltransferase activity"/>
    <property type="evidence" value="ECO:0007669"/>
    <property type="project" value="UniProtKB-UniRule"/>
</dbReference>
<evidence type="ECO:0000256" key="5">
    <source>
        <dbReference type="ARBA" id="ARBA00022695"/>
    </source>
</evidence>
<comment type="function">
    <text evidence="2 12">Catalyzes the ADP transfer from ATP to D-glycero-beta-D-manno-heptose 1-phosphate, yielding ADP-D-glycero-beta-D-manno-heptose.</text>
</comment>
<dbReference type="InterPro" id="IPR011913">
    <property type="entry name" value="RfaE_dom_I"/>
</dbReference>
<dbReference type="SUPFAM" id="SSF53613">
    <property type="entry name" value="Ribokinase-like"/>
    <property type="match status" value="1"/>
</dbReference>
<keyword evidence="16" id="KW-1185">Reference proteome</keyword>
<comment type="pathway">
    <text evidence="12">Nucleotide-sugar biosynthesis; ADP-L-glycero-beta-D-manno-heptose biosynthesis; ADP-L-glycero-beta-D-manno-heptose from D-glycero-beta-D-manno-heptose 7-phosphate: step 1/4.</text>
</comment>
<dbReference type="PANTHER" id="PTHR46969:SF1">
    <property type="entry name" value="BIFUNCTIONAL PROTEIN HLDE"/>
    <property type="match status" value="1"/>
</dbReference>
<dbReference type="InterPro" id="IPR002173">
    <property type="entry name" value="Carboh/pur_kinase_PfkB_CS"/>
</dbReference>
<comment type="similarity">
    <text evidence="12">In the N-terminal section; belongs to the carbohydrate kinase PfkB family.</text>
</comment>